<dbReference type="SMART" id="SM00903">
    <property type="entry name" value="Flavin_Reduct"/>
    <property type="match status" value="1"/>
</dbReference>
<dbReference type="OrthoDB" id="9783347at2"/>
<protein>
    <submittedName>
        <fullName evidence="2">Flavin reductase (DIM6/NTAB) family NADH-FMN oxidoreductase RutF</fullName>
    </submittedName>
</protein>
<dbReference type="Pfam" id="PF01613">
    <property type="entry name" value="Flavin_Reduct"/>
    <property type="match status" value="1"/>
</dbReference>
<dbReference type="EMBL" id="SNXY01000010">
    <property type="protein sequence ID" value="TDP82573.1"/>
    <property type="molecule type" value="Genomic_DNA"/>
</dbReference>
<dbReference type="AlphaFoldDB" id="A0A4R6R954"/>
<dbReference type="InterPro" id="IPR012349">
    <property type="entry name" value="Split_barrel_FMN-bd"/>
</dbReference>
<dbReference type="PANTHER" id="PTHR43812:SF2">
    <property type="entry name" value="FLAVIN REDUCTASE LIKE DOMAIN-CONTAINING PROTEIN"/>
    <property type="match status" value="1"/>
</dbReference>
<dbReference type="GO" id="GO:0010181">
    <property type="term" value="F:FMN binding"/>
    <property type="evidence" value="ECO:0007669"/>
    <property type="project" value="InterPro"/>
</dbReference>
<dbReference type="RefSeq" id="WP_126539093.1">
    <property type="nucleotide sequence ID" value="NZ_BSPM01000007.1"/>
</dbReference>
<dbReference type="InterPro" id="IPR002563">
    <property type="entry name" value="Flavin_Rdtase-like_dom"/>
</dbReference>
<evidence type="ECO:0000259" key="1">
    <source>
        <dbReference type="SMART" id="SM00903"/>
    </source>
</evidence>
<sequence length="199" mass="21351">MYYDPRTGRHGLPHDPFLALVAPRPIGWISTVSADGVPNLAPYSFFNAFSTRPHIVGFASSGHKDTLRNVAETGHFALNVVGEALARAMNATSAVVGREVDEFVLAGLAARPCRGIDVPRVADAPAVLECLHLQTVELRDHAGEPADSFLVLGEVVGIEIDEAILVEGLVDAGRLRHLSRLGYTDYAVVAETFAMARPK</sequence>
<keyword evidence="3" id="KW-1185">Reference proteome</keyword>
<dbReference type="Proteomes" id="UP000294547">
    <property type="component" value="Unassembled WGS sequence"/>
</dbReference>
<comment type="caution">
    <text evidence="2">The sequence shown here is derived from an EMBL/GenBank/DDBJ whole genome shotgun (WGS) entry which is preliminary data.</text>
</comment>
<dbReference type="SUPFAM" id="SSF50475">
    <property type="entry name" value="FMN-binding split barrel"/>
    <property type="match status" value="1"/>
</dbReference>
<dbReference type="PANTHER" id="PTHR43812">
    <property type="entry name" value="BLR2425 PROTEIN"/>
    <property type="match status" value="1"/>
</dbReference>
<proteinExistence type="predicted"/>
<name>A0A4R6R954_9HYPH</name>
<dbReference type="Gene3D" id="2.30.110.10">
    <property type="entry name" value="Electron Transport, Fmn-binding Protein, Chain A"/>
    <property type="match status" value="1"/>
</dbReference>
<organism evidence="2 3">
    <name type="scientific">Oharaeibacter diazotrophicus</name>
    <dbReference type="NCBI Taxonomy" id="1920512"/>
    <lineage>
        <taxon>Bacteria</taxon>
        <taxon>Pseudomonadati</taxon>
        <taxon>Pseudomonadota</taxon>
        <taxon>Alphaproteobacteria</taxon>
        <taxon>Hyphomicrobiales</taxon>
        <taxon>Pleomorphomonadaceae</taxon>
        <taxon>Oharaeibacter</taxon>
    </lineage>
</organism>
<reference evidence="2 3" key="1">
    <citation type="submission" date="2019-03" db="EMBL/GenBank/DDBJ databases">
        <title>Genomic Encyclopedia of Type Strains, Phase IV (KMG-IV): sequencing the most valuable type-strain genomes for metagenomic binning, comparative biology and taxonomic classification.</title>
        <authorList>
            <person name="Goeker M."/>
        </authorList>
    </citation>
    <scope>NUCLEOTIDE SEQUENCE [LARGE SCALE GENOMIC DNA]</scope>
    <source>
        <strain evidence="2 3">DSM 102969</strain>
    </source>
</reference>
<gene>
    <name evidence="2" type="ORF">EDD54_3842</name>
</gene>
<feature type="domain" description="Flavin reductase like" evidence="1">
    <location>
        <begin position="19"/>
        <end position="178"/>
    </location>
</feature>
<accession>A0A4R6R954</accession>
<evidence type="ECO:0000313" key="3">
    <source>
        <dbReference type="Proteomes" id="UP000294547"/>
    </source>
</evidence>
<dbReference type="GO" id="GO:0016646">
    <property type="term" value="F:oxidoreductase activity, acting on the CH-NH group of donors, NAD or NADP as acceptor"/>
    <property type="evidence" value="ECO:0007669"/>
    <property type="project" value="UniProtKB-ARBA"/>
</dbReference>
<evidence type="ECO:0000313" key="2">
    <source>
        <dbReference type="EMBL" id="TDP82573.1"/>
    </source>
</evidence>